<feature type="region of interest" description="Disordered" evidence="2">
    <location>
        <begin position="2391"/>
        <end position="2540"/>
    </location>
</feature>
<accession>A0AAE1GR41</accession>
<feature type="region of interest" description="Disordered" evidence="2">
    <location>
        <begin position="1300"/>
        <end position="1592"/>
    </location>
</feature>
<feature type="compositionally biased region" description="Low complexity" evidence="2">
    <location>
        <begin position="1481"/>
        <end position="1496"/>
    </location>
</feature>
<feature type="compositionally biased region" description="Pro residues" evidence="2">
    <location>
        <begin position="2396"/>
        <end position="2415"/>
    </location>
</feature>
<feature type="compositionally biased region" description="Pro residues" evidence="2">
    <location>
        <begin position="350"/>
        <end position="362"/>
    </location>
</feature>
<dbReference type="SMART" id="SM00557">
    <property type="entry name" value="IG_FLMN"/>
    <property type="match status" value="1"/>
</dbReference>
<feature type="compositionally biased region" description="Low complexity" evidence="2">
    <location>
        <begin position="840"/>
        <end position="853"/>
    </location>
</feature>
<dbReference type="Gene3D" id="2.60.40.10">
    <property type="entry name" value="Immunoglobulins"/>
    <property type="match status" value="1"/>
</dbReference>
<feature type="compositionally biased region" description="Low complexity" evidence="2">
    <location>
        <begin position="2735"/>
        <end position="2746"/>
    </location>
</feature>
<feature type="compositionally biased region" description="Low complexity" evidence="2">
    <location>
        <begin position="363"/>
        <end position="377"/>
    </location>
</feature>
<evidence type="ECO:0000256" key="2">
    <source>
        <dbReference type="SAM" id="MobiDB-lite"/>
    </source>
</evidence>
<feature type="compositionally biased region" description="Low complexity" evidence="2">
    <location>
        <begin position="712"/>
        <end position="727"/>
    </location>
</feature>
<feature type="region of interest" description="Disordered" evidence="2">
    <location>
        <begin position="2215"/>
        <end position="2262"/>
    </location>
</feature>
<feature type="compositionally biased region" description="Polar residues" evidence="2">
    <location>
        <begin position="757"/>
        <end position="767"/>
    </location>
</feature>
<sequence length="2813" mass="295745">MAPLPLAPLARALNPASVLGALLGAALAVLRLPLLPVGLLVGAAMCLRDLARAHAAPRGPRAAAPCRRGRLSVWLHERLGAVLLSRAPRGRDAVGAVWMDGGLLCVLVQRTTSARCPLPRHPNGHVAALKHGFRMVRTHLGVPAGFSDEELEADTLTTRMERRLVRYLGAVRRAVTRRERRQRDPDADPTREETSSTSGTGSTDSSASVSGSLSGDHQAAPVAPRPAARATRCVARGVGLFMATRGRPAIFYVYVRTIAVADLRVVVLGPGGTHGAHGCSASVHLSQPLTPSEHEQPDDTRILVVFLVSINKVEVRYTPRLAGQHRVHVSLGGSAVVGSPFHVLVAEQDTPPPAPAAEPPATAPDEQAPEAVPEAAEVSGGLRSTTSPRRVHRSPRRRRVKVVYRIVDFVKEKMLLTEDGRLERLPDAIVTHSTTPPRVYVHYHATAAGVAATPRAAPKARASKRLVTRAPAPGLRHRTRPRLPASDDSSSELGDEDSPPQQQQQPESRYLRILRTCALILKHFPKARSLHIMRTADNIVSGSSYLRRPPPLRVIHPEDDDDDDLDGLTEAADLAPSMGDTDVSADDESVTQVEALSTSGADLSRPGSSLSVEEVVVTATRTLVFGAVPEVTRLLDVVALQQHAGDAQLSDEEAAADREVADITGVTDGNVSEPPEPERTHLAWPPEGAAVSQPGDTGVKDQQHALNVPHDSVQQPVSAAPVASPEAVPEHPGKTQEPAVEGVEPAPDNLKSDAHRGSSTTLDNLATGNKHVEATIFENNDAAERRDVTSLAPSTVDLIVSESRPGDSAEVETCTTNVVDMQKVARAEAVGEAPKDRARSPLSSSGADAGAPGDAEEVDSQFKSWPSSTAFGEPEQGAVVDLEPVIAADSLDEALHQLDMSILEARNGNGQPVNGQGQAGVLCELDGLTFTLQDSGEGRGAAIWAEGAATDIEELLGLRPQAQPPDVRPPPRPPRPESPRPPLCSWMSIIKEEGEEEAPPAPPAPPREGGATPQAPSLEISSVVTSVEVGSVEVCSVEVGSVEVSSEEVGSVQVSAEEVSSVDASSVEASSVEVSSVEVSLVGVSSVEVGSVEDSSMKVSSEEVGSVDASSVEASSVDVSSVKVSPVEGTSEVSSVEVSSEEVGKVEVSSVDASLVEASSVEISSVEVSLVEVSSVGVSSVEVGSVEVSSMENSSEKVSSEVVVVVEANLTAAVDVTLEESASELPSKETTKVEITAAAQDADQKEGIEEAVHCESVITDAAEVASVDVAAVNVVPAETISEEVVLVESFARQGDAVEDVEQREEAAGTDVASAEAPGDVARQGDAVEDVEQREEAAGTEVASAEAPGDVARQGDAVEDVEQREEAAGTDVASAEAPGDVARQGDAVEDVEQREEAAGTDVASAEAPGDVARQGDAVEDVEQREEAAGTDVASAEAPGDVARQGDAVEDVEQREEPAEAPGDGAQSPVESTAGELERGETPVVADSAPAAVSESDVTAPRDHPQERTASRVETGRADAVEDTQPEERRPTEKELSPSEGAEVKVENALSKEKPAAEEKPGQGSSSKTESEDIVAPVEDTGCHHTGPEQLAVTDVPGNVEVKCAEEAESTALETQVIHAEEMKMDSKQGPCPQSEFDPFAAKAAGERGKGSEVPGTTVEESVEEEGSGDTTELREQPDHVRISPEKDRGVEVENTVTIAREETGTKEPSATEEAGELKTERSEVGQVSEEVADLRIECTQDETYLKESSTLAEKQGKSREIESPIAPGAFPLRAIVRETETGLGSERVLALKEDVAVQQCRDNAVFSASKEISLSDREARMGDTGTPGQPDIHQEDPSFINKPRRRSKVRDMVAAIEAGAAETEGAPAKQPQVADSQNHASRRITRPRHVDVEFKQNATPSTEAGGVDCKPQLEPQPAKPKEGSGDPETPPAPPGESRAETASESAAESVAESDSRSDSHAGPLIESLSRLLTEAQVEPAGEIPARPLAESLAKLLGESQSERRNEFLDEPLLAEPEVEPSSDPQDGAYASPELPHPLLRSTALVMNIEKQRAANSAAKTFGADTEPQQRGDRISLSEGKEIGSICENGSTGVDDNATVEINPEAPQAQAAALLLDSLPLLSPDSEKEIEGQFESLMSAECEPLAPVEVEFNTLVREPAPAAATTPVRPRTPPTARAYPAPKFFKYLEDSQDSTDDPDDIGLVDLHHGVAPLAREPVPPAGQHKTTAAFDHQSNTVSEEETAAAPEGHREEVAEEGDEGGAKEGADVTANAENTVAEYGAVGALQARLGEGVSEDTVGHLADIAEALENTIDGIEVGEVSQGRAKERERRKEEESLLELCDSLLLITGQDQRVRAGPGPGPSESLYAAVPTIEPDDDILIVTQTGSDTTIRMIATPPLSPRPAPAPSTTPAPAPRPDPPDHTYRPPVPPKPPARSPRRKQTLTSTSMAGPAPSPTLAPGLDIPEASPAPGLDTTAASPSPAPSPSTTPQSDSVAACSPEPVSPTTRVDADRKHPLYRSLEDVSDTKQLSLSAPPPEAEADLGDLDSLISEAGFPLSMRVTHRKLFWDKQVQRNAEGEQASALARPQRAVQRTVQLGGKAVTRVTSDTGGAGVAAAAPRAEAERPTPPTPPPKPTPRRDRARAARAAAAAPATASPEHDQAASRLQVLRKARTRTGTLEAEVEALPAAGIVKSGRRFFESTAQQQRAEARTPCGATEILDPVTRIRREIEALERRTQQVQQVRQQQQQDAPCSSSGGGPKKRAPPPPPPAATSSTACSCSPVPGPADPVSTAAPTIKTTSRGKRSWGSKFKTCFT</sequence>
<dbReference type="PANTHER" id="PTHR24216:SF65">
    <property type="entry name" value="PAXILLIN-LIKE PROTEIN 1"/>
    <property type="match status" value="1"/>
</dbReference>
<gene>
    <name evidence="3" type="ORF">KUF71_018537</name>
</gene>
<reference evidence="3" key="2">
    <citation type="journal article" date="2023" name="BMC Genomics">
        <title>Pest status, molecular evolution, and epigenetic factors derived from the genome assembly of Frankliniella fusca, a thysanopteran phytovirus vector.</title>
        <authorList>
            <person name="Catto M.A."/>
            <person name="Labadie P.E."/>
            <person name="Jacobson A.L."/>
            <person name="Kennedy G.G."/>
            <person name="Srinivasan R."/>
            <person name="Hunt B.G."/>
        </authorList>
    </citation>
    <scope>NUCLEOTIDE SEQUENCE</scope>
    <source>
        <strain evidence="3">PL_HMW_Pooled</strain>
    </source>
</reference>
<feature type="region of interest" description="Disordered" evidence="2">
    <location>
        <begin position="2158"/>
        <end position="2180"/>
    </location>
</feature>
<feature type="region of interest" description="Disordered" evidence="2">
    <location>
        <begin position="2603"/>
        <end position="2661"/>
    </location>
</feature>
<comment type="caution">
    <text evidence="3">The sequence shown here is derived from an EMBL/GenBank/DDBJ whole genome shotgun (WGS) entry which is preliminary data.</text>
</comment>
<feature type="compositionally biased region" description="Pro residues" evidence="2">
    <location>
        <begin position="2623"/>
        <end position="2632"/>
    </location>
</feature>
<dbReference type="PROSITE" id="PS50194">
    <property type="entry name" value="FILAMIN_REPEAT"/>
    <property type="match status" value="1"/>
</dbReference>
<feature type="region of interest" description="Disordered" evidence="2">
    <location>
        <begin position="829"/>
        <end position="859"/>
    </location>
</feature>
<dbReference type="InterPro" id="IPR017868">
    <property type="entry name" value="Filamin/ABP280_repeat-like"/>
</dbReference>
<protein>
    <submittedName>
        <fullName evidence="3">Myosin-1</fullName>
    </submittedName>
</protein>
<feature type="region of interest" description="Disordered" evidence="2">
    <location>
        <begin position="1999"/>
        <end position="2035"/>
    </location>
</feature>
<feature type="compositionally biased region" description="Basic and acidic residues" evidence="2">
    <location>
        <begin position="181"/>
        <end position="194"/>
    </location>
</feature>
<feature type="compositionally biased region" description="Basic and acidic residues" evidence="2">
    <location>
        <begin position="2066"/>
        <end position="2080"/>
    </location>
</feature>
<feature type="compositionally biased region" description="Low complexity" evidence="2">
    <location>
        <begin position="195"/>
        <end position="228"/>
    </location>
</feature>
<dbReference type="InterPro" id="IPR001298">
    <property type="entry name" value="Filamin/ABP280_rpt"/>
</dbReference>
<feature type="compositionally biased region" description="Basic and acidic residues" evidence="2">
    <location>
        <begin position="1670"/>
        <end position="1690"/>
    </location>
</feature>
<evidence type="ECO:0000313" key="4">
    <source>
        <dbReference type="Proteomes" id="UP001219518"/>
    </source>
</evidence>
<feature type="compositionally biased region" description="Low complexity" evidence="2">
    <location>
        <begin position="451"/>
        <end position="460"/>
    </location>
</feature>
<feature type="region of interest" description="Disordered" evidence="2">
    <location>
        <begin position="347"/>
        <end position="394"/>
    </location>
</feature>
<feature type="region of interest" description="Disordered" evidence="2">
    <location>
        <begin position="176"/>
        <end position="228"/>
    </location>
</feature>
<feature type="region of interest" description="Disordered" evidence="2">
    <location>
        <begin position="2734"/>
        <end position="2813"/>
    </location>
</feature>
<feature type="region of interest" description="Disordered" evidence="2">
    <location>
        <begin position="2053"/>
        <end position="2096"/>
    </location>
</feature>
<reference evidence="3" key="1">
    <citation type="submission" date="2021-07" db="EMBL/GenBank/DDBJ databases">
        <authorList>
            <person name="Catto M.A."/>
            <person name="Jacobson A."/>
            <person name="Kennedy G."/>
            <person name="Labadie P."/>
            <person name="Hunt B.G."/>
            <person name="Srinivasan R."/>
        </authorList>
    </citation>
    <scope>NUCLEOTIDE SEQUENCE</scope>
    <source>
        <strain evidence="3">PL_HMW_Pooled</strain>
        <tissue evidence="3">Head</tissue>
    </source>
</reference>
<feature type="region of interest" description="Disordered" evidence="2">
    <location>
        <begin position="666"/>
        <end position="767"/>
    </location>
</feature>
<evidence type="ECO:0000313" key="3">
    <source>
        <dbReference type="EMBL" id="KAK3907901.1"/>
    </source>
</evidence>
<feature type="region of interest" description="Disordered" evidence="2">
    <location>
        <begin position="959"/>
        <end position="1018"/>
    </location>
</feature>
<feature type="compositionally biased region" description="Low complexity" evidence="2">
    <location>
        <begin position="1853"/>
        <end position="1867"/>
    </location>
</feature>
<feature type="compositionally biased region" description="Low complexity" evidence="2">
    <location>
        <begin position="2642"/>
        <end position="2652"/>
    </location>
</feature>
<feature type="compositionally biased region" description="Basic and acidic residues" evidence="2">
    <location>
        <begin position="1498"/>
        <end position="1559"/>
    </location>
</feature>
<proteinExistence type="predicted"/>
<feature type="region of interest" description="Disordered" evidence="2">
    <location>
        <begin position="1745"/>
        <end position="1764"/>
    </location>
</feature>
<feature type="compositionally biased region" description="Low complexity" evidence="2">
    <location>
        <begin position="1939"/>
        <end position="1951"/>
    </location>
</feature>
<feature type="compositionally biased region" description="Low complexity" evidence="2">
    <location>
        <begin position="1007"/>
        <end position="1018"/>
    </location>
</feature>
<feature type="region of interest" description="Disordered" evidence="2">
    <location>
        <begin position="451"/>
        <end position="509"/>
    </location>
</feature>
<dbReference type="PANTHER" id="PTHR24216">
    <property type="entry name" value="PAXILLIN-RELATED"/>
    <property type="match status" value="1"/>
</dbReference>
<feature type="compositionally biased region" description="Pro residues" evidence="2">
    <location>
        <begin position="962"/>
        <end position="973"/>
    </location>
</feature>
<feature type="compositionally biased region" description="Low complexity" evidence="2">
    <location>
        <begin position="2769"/>
        <end position="2779"/>
    </location>
</feature>
<organism evidence="3 4">
    <name type="scientific">Frankliniella fusca</name>
    <dbReference type="NCBI Taxonomy" id="407009"/>
    <lineage>
        <taxon>Eukaryota</taxon>
        <taxon>Metazoa</taxon>
        <taxon>Ecdysozoa</taxon>
        <taxon>Arthropoda</taxon>
        <taxon>Hexapoda</taxon>
        <taxon>Insecta</taxon>
        <taxon>Pterygota</taxon>
        <taxon>Neoptera</taxon>
        <taxon>Paraneoptera</taxon>
        <taxon>Thysanoptera</taxon>
        <taxon>Terebrantia</taxon>
        <taxon>Thripoidea</taxon>
        <taxon>Thripidae</taxon>
        <taxon>Frankliniella</taxon>
    </lineage>
</organism>
<dbReference type="InterPro" id="IPR013783">
    <property type="entry name" value="Ig-like_fold"/>
</dbReference>
<feature type="region of interest" description="Disordered" evidence="2">
    <location>
        <begin position="1806"/>
        <end position="1966"/>
    </location>
</feature>
<feature type="compositionally biased region" description="Acidic residues" evidence="2">
    <location>
        <begin position="489"/>
        <end position="498"/>
    </location>
</feature>
<evidence type="ECO:0000256" key="1">
    <source>
        <dbReference type="PROSITE-ProRule" id="PRU00087"/>
    </source>
</evidence>
<feature type="compositionally biased region" description="Pro residues" evidence="2">
    <location>
        <begin position="2424"/>
        <end position="2433"/>
    </location>
</feature>
<dbReference type="Pfam" id="PF00630">
    <property type="entry name" value="Filamin"/>
    <property type="match status" value="1"/>
</dbReference>
<dbReference type="EMBL" id="JAHWGI010000026">
    <property type="protein sequence ID" value="KAK3907901.1"/>
    <property type="molecule type" value="Genomic_DNA"/>
</dbReference>
<name>A0AAE1GR41_9NEOP</name>
<feature type="region of interest" description="Disordered" evidence="2">
    <location>
        <begin position="1642"/>
        <end position="1729"/>
    </location>
</feature>
<feature type="compositionally biased region" description="Basic and acidic residues" evidence="2">
    <location>
        <begin position="2506"/>
        <end position="2523"/>
    </location>
</feature>
<dbReference type="InterPro" id="IPR014756">
    <property type="entry name" value="Ig_E-set"/>
</dbReference>
<dbReference type="Proteomes" id="UP001219518">
    <property type="component" value="Unassembled WGS sequence"/>
</dbReference>
<feature type="repeat" description="Filamin" evidence="1">
    <location>
        <begin position="225"/>
        <end position="345"/>
    </location>
</feature>
<dbReference type="SUPFAM" id="SSF81296">
    <property type="entry name" value="E set domains"/>
    <property type="match status" value="1"/>
</dbReference>
<keyword evidence="4" id="KW-1185">Reference proteome</keyword>